<dbReference type="EMBL" id="SACR01000001">
    <property type="protein sequence ID" value="RVU49888.1"/>
    <property type="molecule type" value="Genomic_DNA"/>
</dbReference>
<dbReference type="SUPFAM" id="SSF48452">
    <property type="entry name" value="TPR-like"/>
    <property type="match status" value="1"/>
</dbReference>
<dbReference type="Gene3D" id="1.25.40.10">
    <property type="entry name" value="Tetratricopeptide repeat domain"/>
    <property type="match status" value="1"/>
</dbReference>
<comment type="caution">
    <text evidence="1">The sequence shown here is derived from an EMBL/GenBank/DDBJ whole genome shotgun (WGS) entry which is preliminary data.</text>
</comment>
<gene>
    <name evidence="1" type="ORF">EOE66_02915</name>
</gene>
<name>A0A437RSZ2_9BURK</name>
<dbReference type="InterPro" id="IPR011990">
    <property type="entry name" value="TPR-like_helical_dom_sf"/>
</dbReference>
<evidence type="ECO:0000313" key="2">
    <source>
        <dbReference type="Proteomes" id="UP000285575"/>
    </source>
</evidence>
<proteinExistence type="predicted"/>
<organism evidence="1 2">
    <name type="scientific">Rubrivivax rivuli</name>
    <dbReference type="NCBI Taxonomy" id="1862385"/>
    <lineage>
        <taxon>Bacteria</taxon>
        <taxon>Pseudomonadati</taxon>
        <taxon>Pseudomonadota</taxon>
        <taxon>Betaproteobacteria</taxon>
        <taxon>Burkholderiales</taxon>
        <taxon>Sphaerotilaceae</taxon>
        <taxon>Rubrivivax</taxon>
    </lineage>
</organism>
<keyword evidence="2" id="KW-1185">Reference proteome</keyword>
<evidence type="ECO:0000313" key="1">
    <source>
        <dbReference type="EMBL" id="RVU49888.1"/>
    </source>
</evidence>
<reference evidence="1 2" key="1">
    <citation type="submission" date="2019-01" db="EMBL/GenBank/DDBJ databases">
        <authorList>
            <person name="Chen W.-M."/>
        </authorList>
    </citation>
    <scope>NUCLEOTIDE SEQUENCE [LARGE SCALE GENOMIC DNA]</scope>
    <source>
        <strain evidence="1 2">KYPY4</strain>
    </source>
</reference>
<sequence length="150" mass="15963">MAWLLAAQLPNAANAADTPEPVPAARPKADALAPARAQLAQQRYAAAVAELRKVDGSNNADWNNLMGYALRKSTPPDLDGAQRHYDTALRLNPQHQGALEYSGELALMKGDLATAEARLATLSRLCSSPCEALDDLKQAIAKYKAAGGKR</sequence>
<dbReference type="AlphaFoldDB" id="A0A437RSZ2"/>
<dbReference type="Proteomes" id="UP000285575">
    <property type="component" value="Unassembled WGS sequence"/>
</dbReference>
<accession>A0A437RSZ2</accession>
<dbReference type="OrthoDB" id="8592798at2"/>
<protein>
    <submittedName>
        <fullName evidence="1">Tetratricopeptide repeat protein</fullName>
    </submittedName>
</protein>